<dbReference type="EMBL" id="CM051404">
    <property type="protein sequence ID" value="KAJ4706642.1"/>
    <property type="molecule type" value="Genomic_DNA"/>
</dbReference>
<name>A0ACC1X5K9_MELAZ</name>
<keyword evidence="2" id="KW-1185">Reference proteome</keyword>
<evidence type="ECO:0000313" key="1">
    <source>
        <dbReference type="EMBL" id="KAJ4706642.1"/>
    </source>
</evidence>
<comment type="caution">
    <text evidence="1">The sequence shown here is derived from an EMBL/GenBank/DDBJ whole genome shotgun (WGS) entry which is preliminary data.</text>
</comment>
<organism evidence="1 2">
    <name type="scientific">Melia azedarach</name>
    <name type="common">Chinaberry tree</name>
    <dbReference type="NCBI Taxonomy" id="155640"/>
    <lineage>
        <taxon>Eukaryota</taxon>
        <taxon>Viridiplantae</taxon>
        <taxon>Streptophyta</taxon>
        <taxon>Embryophyta</taxon>
        <taxon>Tracheophyta</taxon>
        <taxon>Spermatophyta</taxon>
        <taxon>Magnoliopsida</taxon>
        <taxon>eudicotyledons</taxon>
        <taxon>Gunneridae</taxon>
        <taxon>Pentapetalae</taxon>
        <taxon>rosids</taxon>
        <taxon>malvids</taxon>
        <taxon>Sapindales</taxon>
        <taxon>Meliaceae</taxon>
        <taxon>Melia</taxon>
    </lineage>
</organism>
<keyword evidence="1" id="KW-0808">Transferase</keyword>
<dbReference type="Proteomes" id="UP001164539">
    <property type="component" value="Chromosome 11"/>
</dbReference>
<gene>
    <name evidence="1" type="ORF">OWV82_020270</name>
</gene>
<protein>
    <submittedName>
        <fullName evidence="1">2-phosphoglycerate kinase</fullName>
    </submittedName>
</protein>
<accession>A0ACC1X5K9</accession>
<sequence length="461" mass="50919">MEKEKLKKNKGAADSSSPKSNRSNSPSGDDAEEKNSNFSFSNIKFNCRNTVSKYDFVKVKVWLGDNADHYYVFSRFLLSRMLTVTKIPNHVAIKIALELKKLLVDNSLLDVSQSDLEANLFKLMERRGYGEEYINRYRMMTRFHHQRVPLVILVCGTACVGKSTIATQLAQRLNLPNVLQTEMVYELLRTSTDAPLSSSPVWARSFSSSEELITEFVRECRIVRKGLAGDLKKAMKDGKPIIIEGIHLDPSIYLMDEDSKAPATTTGKENPESMASGDNSATQVESNSASVGGSCGHNSNNIPGQSSSGEGISREQVNKVAKSLESIALAGTVSEDKGETLKDPDVERNASVKKEKSGPDPVIIPLVLKMADFDHKALLEEWISSRTIRDKCLVRSKDELISNLKIIQDYLCSFKSQGLTVVNISATTFPQTLDWLHGYLLQCIEQGISSASKANEQPAGN</sequence>
<proteinExistence type="predicted"/>
<keyword evidence="1" id="KW-0418">Kinase</keyword>
<reference evidence="1 2" key="1">
    <citation type="journal article" date="2023" name="Science">
        <title>Complex scaffold remodeling in plant triterpene biosynthesis.</title>
        <authorList>
            <person name="De La Pena R."/>
            <person name="Hodgson H."/>
            <person name="Liu J.C."/>
            <person name="Stephenson M.J."/>
            <person name="Martin A.C."/>
            <person name="Owen C."/>
            <person name="Harkess A."/>
            <person name="Leebens-Mack J."/>
            <person name="Jimenez L.E."/>
            <person name="Osbourn A."/>
            <person name="Sattely E.S."/>
        </authorList>
    </citation>
    <scope>NUCLEOTIDE SEQUENCE [LARGE SCALE GENOMIC DNA]</scope>
    <source>
        <strain evidence="2">cv. JPN11</strain>
        <tissue evidence="1">Leaf</tissue>
    </source>
</reference>
<evidence type="ECO:0000313" key="2">
    <source>
        <dbReference type="Proteomes" id="UP001164539"/>
    </source>
</evidence>